<evidence type="ECO:0000256" key="1">
    <source>
        <dbReference type="SAM" id="MobiDB-lite"/>
    </source>
</evidence>
<name>A0A8S9GXV1_BRACR</name>
<protein>
    <submittedName>
        <fullName evidence="2">Uncharacterized protein</fullName>
    </submittedName>
</protein>
<comment type="caution">
    <text evidence="2">The sequence shown here is derived from an EMBL/GenBank/DDBJ whole genome shotgun (WGS) entry which is preliminary data.</text>
</comment>
<organism evidence="2 3">
    <name type="scientific">Brassica cretica</name>
    <name type="common">Mustard</name>
    <dbReference type="NCBI Taxonomy" id="69181"/>
    <lineage>
        <taxon>Eukaryota</taxon>
        <taxon>Viridiplantae</taxon>
        <taxon>Streptophyta</taxon>
        <taxon>Embryophyta</taxon>
        <taxon>Tracheophyta</taxon>
        <taxon>Spermatophyta</taxon>
        <taxon>Magnoliopsida</taxon>
        <taxon>eudicotyledons</taxon>
        <taxon>Gunneridae</taxon>
        <taxon>Pentapetalae</taxon>
        <taxon>rosids</taxon>
        <taxon>malvids</taxon>
        <taxon>Brassicales</taxon>
        <taxon>Brassicaceae</taxon>
        <taxon>Brassiceae</taxon>
        <taxon>Brassica</taxon>
    </lineage>
</organism>
<feature type="region of interest" description="Disordered" evidence="1">
    <location>
        <begin position="46"/>
        <end position="100"/>
    </location>
</feature>
<accession>A0A8S9GXV1</accession>
<feature type="compositionally biased region" description="Polar residues" evidence="1">
    <location>
        <begin position="46"/>
        <end position="56"/>
    </location>
</feature>
<evidence type="ECO:0000313" key="3">
    <source>
        <dbReference type="Proteomes" id="UP000712281"/>
    </source>
</evidence>
<dbReference type="EMBL" id="QGKW02001940">
    <property type="protein sequence ID" value="KAF2558024.1"/>
    <property type="molecule type" value="Genomic_DNA"/>
</dbReference>
<feature type="compositionally biased region" description="Basic and acidic residues" evidence="1">
    <location>
        <begin position="65"/>
        <end position="86"/>
    </location>
</feature>
<gene>
    <name evidence="2" type="ORF">F2Q68_00015765</name>
</gene>
<evidence type="ECO:0000313" key="2">
    <source>
        <dbReference type="EMBL" id="KAF2558024.1"/>
    </source>
</evidence>
<reference evidence="2" key="1">
    <citation type="submission" date="2019-12" db="EMBL/GenBank/DDBJ databases">
        <title>Genome sequencing and annotation of Brassica cretica.</title>
        <authorList>
            <person name="Studholme D.J."/>
            <person name="Sarris P.F."/>
        </authorList>
    </citation>
    <scope>NUCLEOTIDE SEQUENCE</scope>
    <source>
        <strain evidence="2">PFS-001/15</strain>
        <tissue evidence="2">Leaf</tissue>
    </source>
</reference>
<sequence length="111" mass="12535">MMDQLARDEAKYDKEINDMEVGDTKHIHFALSLLIIKDPPIKVSTQNRTGVDQQVNAEPIQYEDPQEKTIDNGVEVPKEKVDDHNGHGTYDPPIKSGKGAQTSPSCYIFFY</sequence>
<proteinExistence type="predicted"/>
<dbReference type="Proteomes" id="UP000712281">
    <property type="component" value="Unassembled WGS sequence"/>
</dbReference>